<evidence type="ECO:0000313" key="2">
    <source>
        <dbReference type="EMBL" id="KAJ8571126.1"/>
    </source>
</evidence>
<dbReference type="Proteomes" id="UP001152561">
    <property type="component" value="Unassembled WGS sequence"/>
</dbReference>
<dbReference type="AlphaFoldDB" id="A0A9Q1N3N0"/>
<comment type="caution">
    <text evidence="2">The sequence shown here is derived from an EMBL/GenBank/DDBJ whole genome shotgun (WGS) entry which is preliminary data.</text>
</comment>
<dbReference type="EMBL" id="JAJAGQ010000002">
    <property type="protein sequence ID" value="KAJ8571126.1"/>
    <property type="molecule type" value="Genomic_DNA"/>
</dbReference>
<gene>
    <name evidence="2" type="ORF">K7X08_038098</name>
</gene>
<protein>
    <submittedName>
        <fullName evidence="2">Uncharacterized protein</fullName>
    </submittedName>
</protein>
<reference evidence="3" key="1">
    <citation type="journal article" date="2023" name="Proc. Natl. Acad. Sci. U.S.A.">
        <title>Genomic and structural basis for evolution of tropane alkaloid biosynthesis.</title>
        <authorList>
            <person name="Wanga Y.-J."/>
            <person name="Taina T."/>
            <person name="Yua J.-Y."/>
            <person name="Lia J."/>
            <person name="Xua B."/>
            <person name="Chenc J."/>
            <person name="D'Auriad J.C."/>
            <person name="Huanga J.-P."/>
            <person name="Huanga S.-X."/>
        </authorList>
    </citation>
    <scope>NUCLEOTIDE SEQUENCE [LARGE SCALE GENOMIC DNA]</scope>
    <source>
        <strain evidence="3">cv. KIB-2019</strain>
    </source>
</reference>
<keyword evidence="3" id="KW-1185">Reference proteome</keyword>
<accession>A0A9Q1N3N0</accession>
<sequence>MVLTSGKVVGKSKEDDKWQTQKGKSIKMAREGEYKVVEVEEVKYGIVESHADPKLNKNAEKVNKVHGPSQDHINIEAGILTEVADRVEVLVNDMPLNPNAKVFTPSKRVHSPGKTKE</sequence>
<feature type="region of interest" description="Disordered" evidence="1">
    <location>
        <begin position="1"/>
        <end position="25"/>
    </location>
</feature>
<organism evidence="2 3">
    <name type="scientific">Anisodus acutangulus</name>
    <dbReference type="NCBI Taxonomy" id="402998"/>
    <lineage>
        <taxon>Eukaryota</taxon>
        <taxon>Viridiplantae</taxon>
        <taxon>Streptophyta</taxon>
        <taxon>Embryophyta</taxon>
        <taxon>Tracheophyta</taxon>
        <taxon>Spermatophyta</taxon>
        <taxon>Magnoliopsida</taxon>
        <taxon>eudicotyledons</taxon>
        <taxon>Gunneridae</taxon>
        <taxon>Pentapetalae</taxon>
        <taxon>asterids</taxon>
        <taxon>lamiids</taxon>
        <taxon>Solanales</taxon>
        <taxon>Solanaceae</taxon>
        <taxon>Solanoideae</taxon>
        <taxon>Hyoscyameae</taxon>
        <taxon>Anisodus</taxon>
    </lineage>
</organism>
<name>A0A9Q1N3N0_9SOLA</name>
<proteinExistence type="predicted"/>
<evidence type="ECO:0000313" key="3">
    <source>
        <dbReference type="Proteomes" id="UP001152561"/>
    </source>
</evidence>
<evidence type="ECO:0000256" key="1">
    <source>
        <dbReference type="SAM" id="MobiDB-lite"/>
    </source>
</evidence>